<organism evidence="1 2">
    <name type="scientific">Corallococcus exercitus</name>
    <dbReference type="NCBI Taxonomy" id="2316736"/>
    <lineage>
        <taxon>Bacteria</taxon>
        <taxon>Pseudomonadati</taxon>
        <taxon>Myxococcota</taxon>
        <taxon>Myxococcia</taxon>
        <taxon>Myxococcales</taxon>
        <taxon>Cystobacterineae</taxon>
        <taxon>Myxococcaceae</taxon>
        <taxon>Corallococcus</taxon>
    </lineage>
</organism>
<name>A0A7Y4KR57_9BACT</name>
<dbReference type="RefSeq" id="WP_171438007.1">
    <property type="nucleotide sequence ID" value="NZ_JABFJV010000308.1"/>
</dbReference>
<dbReference type="InterPro" id="IPR025833">
    <property type="entry name" value="GDYXXLXY"/>
</dbReference>
<accession>A0A7Y4KR57</accession>
<dbReference type="Proteomes" id="UP000563426">
    <property type="component" value="Unassembled WGS sequence"/>
</dbReference>
<gene>
    <name evidence="1" type="ORF">HMI49_34505</name>
</gene>
<proteinExistence type="predicted"/>
<dbReference type="EMBL" id="JABFJV010000308">
    <property type="protein sequence ID" value="NOK38323.1"/>
    <property type="molecule type" value="Genomic_DNA"/>
</dbReference>
<sequence>MKRGAVIFGGLALVFVALAFLVVQKETVLARGQPVLLRLAPVDPRSLIQGDYMVLDYAINQGWREGREQPQEDGNVVVRLDEHNVGEFVRYETPGTPLAPGEVRVRFRIRNSQMRLGAEAFFFQEGHAERYANARFGELRVMENGTSVLVGLRDENYQPLGSAIR</sequence>
<protein>
    <submittedName>
        <fullName evidence="1">GDYXXLXY domain-containing protein</fullName>
    </submittedName>
</protein>
<dbReference type="Pfam" id="PF14345">
    <property type="entry name" value="GDYXXLXY"/>
    <property type="match status" value="1"/>
</dbReference>
<evidence type="ECO:0000313" key="2">
    <source>
        <dbReference type="Proteomes" id="UP000563426"/>
    </source>
</evidence>
<dbReference type="AlphaFoldDB" id="A0A7Y4KR57"/>
<keyword evidence="2" id="KW-1185">Reference proteome</keyword>
<comment type="caution">
    <text evidence="1">The sequence shown here is derived from an EMBL/GenBank/DDBJ whole genome shotgun (WGS) entry which is preliminary data.</text>
</comment>
<reference evidence="1 2" key="1">
    <citation type="submission" date="2020-05" db="EMBL/GenBank/DDBJ databases">
        <authorList>
            <person name="Whitworth D."/>
        </authorList>
    </citation>
    <scope>NUCLEOTIDE SEQUENCE [LARGE SCALE GENOMIC DNA]</scope>
    <source>
        <strain evidence="1 2">AB043B</strain>
    </source>
</reference>
<evidence type="ECO:0000313" key="1">
    <source>
        <dbReference type="EMBL" id="NOK38323.1"/>
    </source>
</evidence>